<dbReference type="InterPro" id="IPR005490">
    <property type="entry name" value="LD_TPept_cat_dom"/>
</dbReference>
<feature type="domain" description="L,D-TPase catalytic" evidence="8">
    <location>
        <begin position="50"/>
        <end position="184"/>
    </location>
</feature>
<comment type="similarity">
    <text evidence="2">Belongs to the YkuD family.</text>
</comment>
<dbReference type="Pfam" id="PF03734">
    <property type="entry name" value="YkuD"/>
    <property type="match status" value="1"/>
</dbReference>
<evidence type="ECO:0000313" key="10">
    <source>
        <dbReference type="Proteomes" id="UP000478740"/>
    </source>
</evidence>
<dbReference type="SUPFAM" id="SSF141523">
    <property type="entry name" value="L,D-transpeptidase catalytic domain-like"/>
    <property type="match status" value="1"/>
</dbReference>
<dbReference type="GO" id="GO:0071555">
    <property type="term" value="P:cell wall organization"/>
    <property type="evidence" value="ECO:0007669"/>
    <property type="project" value="UniProtKB-UniRule"/>
</dbReference>
<sequence>MRRLGGIFAALSLLFLTLSGWLLLAPGPLVPVAPPDYRPQSAPELTTPIQRILIEKGARRMTVYQQEGPAKMFQIALGFSPEGTKSRQGDGRTPEGIYRIDRLNPQSRFHLSLGLDYPQRQHREAARKGGFDPGGDIMIHGQPNQIPAGYRVKGDWTEGCIAVTDAEIEEIFALARIGTEVEIRP</sequence>
<dbReference type="RefSeq" id="WP_155042677.1">
    <property type="nucleotide sequence ID" value="NZ_WMII01000001.1"/>
</dbReference>
<dbReference type="PANTHER" id="PTHR36699">
    <property type="entry name" value="LD-TRANSPEPTIDASE"/>
    <property type="match status" value="1"/>
</dbReference>
<keyword evidence="5 7" id="KW-0573">Peptidoglycan synthesis</keyword>
<comment type="pathway">
    <text evidence="1 7">Cell wall biogenesis; peptidoglycan biosynthesis.</text>
</comment>
<name>A0A6L6IWI5_9RHOB</name>
<feature type="active site" description="Nucleophile" evidence="7">
    <location>
        <position position="160"/>
    </location>
</feature>
<dbReference type="Gene3D" id="2.40.440.10">
    <property type="entry name" value="L,D-transpeptidase catalytic domain-like"/>
    <property type="match status" value="1"/>
</dbReference>
<dbReference type="GO" id="GO:0016740">
    <property type="term" value="F:transferase activity"/>
    <property type="evidence" value="ECO:0007669"/>
    <property type="project" value="UniProtKB-KW"/>
</dbReference>
<evidence type="ECO:0000256" key="1">
    <source>
        <dbReference type="ARBA" id="ARBA00004752"/>
    </source>
</evidence>
<evidence type="ECO:0000256" key="3">
    <source>
        <dbReference type="ARBA" id="ARBA00022679"/>
    </source>
</evidence>
<dbReference type="CDD" id="cd16913">
    <property type="entry name" value="YkuD_like"/>
    <property type="match status" value="1"/>
</dbReference>
<gene>
    <name evidence="9" type="ORF">GL284_00420</name>
</gene>
<dbReference type="UniPathway" id="UPA00219"/>
<reference evidence="9 10" key="1">
    <citation type="submission" date="2019-11" db="EMBL/GenBank/DDBJ databases">
        <authorList>
            <person name="Dong K."/>
        </authorList>
    </citation>
    <scope>NUCLEOTIDE SEQUENCE [LARGE SCALE GENOMIC DNA]</scope>
    <source>
        <strain evidence="9 10">DK608</strain>
    </source>
</reference>
<evidence type="ECO:0000256" key="7">
    <source>
        <dbReference type="PROSITE-ProRule" id="PRU01373"/>
    </source>
</evidence>
<evidence type="ECO:0000259" key="8">
    <source>
        <dbReference type="PROSITE" id="PS52029"/>
    </source>
</evidence>
<keyword evidence="4 7" id="KW-0133">Cell shape</keyword>
<dbReference type="EMBL" id="WMII01000001">
    <property type="protein sequence ID" value="MTH62727.1"/>
    <property type="molecule type" value="Genomic_DNA"/>
</dbReference>
<dbReference type="PROSITE" id="PS52029">
    <property type="entry name" value="LD_TPASE"/>
    <property type="match status" value="1"/>
</dbReference>
<keyword evidence="6 7" id="KW-0961">Cell wall biogenesis/degradation</keyword>
<feature type="active site" description="Proton donor/acceptor" evidence="7">
    <location>
        <position position="140"/>
    </location>
</feature>
<dbReference type="AlphaFoldDB" id="A0A6L6IWI5"/>
<keyword evidence="3" id="KW-0808">Transferase</keyword>
<evidence type="ECO:0000256" key="6">
    <source>
        <dbReference type="ARBA" id="ARBA00023316"/>
    </source>
</evidence>
<dbReference type="GO" id="GO:0009252">
    <property type="term" value="P:peptidoglycan biosynthetic process"/>
    <property type="evidence" value="ECO:0007669"/>
    <property type="project" value="UniProtKB-UniPathway"/>
</dbReference>
<dbReference type="Proteomes" id="UP000478740">
    <property type="component" value="Unassembled WGS sequence"/>
</dbReference>
<proteinExistence type="inferred from homology"/>
<evidence type="ECO:0000256" key="2">
    <source>
        <dbReference type="ARBA" id="ARBA00005992"/>
    </source>
</evidence>
<dbReference type="GO" id="GO:0004180">
    <property type="term" value="F:carboxypeptidase activity"/>
    <property type="evidence" value="ECO:0007669"/>
    <property type="project" value="UniProtKB-ARBA"/>
</dbReference>
<evidence type="ECO:0000256" key="5">
    <source>
        <dbReference type="ARBA" id="ARBA00022984"/>
    </source>
</evidence>
<evidence type="ECO:0000256" key="4">
    <source>
        <dbReference type="ARBA" id="ARBA00022960"/>
    </source>
</evidence>
<protein>
    <submittedName>
        <fullName evidence="9">L,D-transpeptidase family protein</fullName>
    </submittedName>
</protein>
<dbReference type="PANTHER" id="PTHR36699:SF1">
    <property type="entry name" value="L,D-TRANSPEPTIDASE YAFK-RELATED"/>
    <property type="match status" value="1"/>
</dbReference>
<dbReference type="GO" id="GO:0008360">
    <property type="term" value="P:regulation of cell shape"/>
    <property type="evidence" value="ECO:0007669"/>
    <property type="project" value="UniProtKB-UniRule"/>
</dbReference>
<organism evidence="9 10">
    <name type="scientific">Paracoccus shanxieyensis</name>
    <dbReference type="NCBI Taxonomy" id="2675752"/>
    <lineage>
        <taxon>Bacteria</taxon>
        <taxon>Pseudomonadati</taxon>
        <taxon>Pseudomonadota</taxon>
        <taxon>Alphaproteobacteria</taxon>
        <taxon>Rhodobacterales</taxon>
        <taxon>Paracoccaceae</taxon>
        <taxon>Paracoccus</taxon>
    </lineage>
</organism>
<evidence type="ECO:0000313" key="9">
    <source>
        <dbReference type="EMBL" id="MTH62727.1"/>
    </source>
</evidence>
<accession>A0A6L6IWI5</accession>
<keyword evidence="10" id="KW-1185">Reference proteome</keyword>
<comment type="caution">
    <text evidence="9">The sequence shown here is derived from an EMBL/GenBank/DDBJ whole genome shotgun (WGS) entry which is preliminary data.</text>
</comment>
<dbReference type="InterPro" id="IPR038063">
    <property type="entry name" value="Transpep_catalytic_dom"/>
</dbReference>